<dbReference type="InterPro" id="IPR051603">
    <property type="entry name" value="Zinc-ADH_QOR/CCCR"/>
</dbReference>
<dbReference type="InterPro" id="IPR036291">
    <property type="entry name" value="NAD(P)-bd_dom_sf"/>
</dbReference>
<keyword evidence="1" id="KW-0521">NADP</keyword>
<reference evidence="3 4" key="1">
    <citation type="submission" date="2018-07" db="EMBL/GenBank/DDBJ databases">
        <title>High-quality-draft genome sequence of Gaiella occulta.</title>
        <authorList>
            <person name="Severino R."/>
            <person name="Froufe H.J.C."/>
            <person name="Rainey F.A."/>
            <person name="Barroso C."/>
            <person name="Albuquerque L."/>
            <person name="Lobo-Da-Cunha A."/>
            <person name="Da Costa M.S."/>
            <person name="Egas C."/>
        </authorList>
    </citation>
    <scope>NUCLEOTIDE SEQUENCE [LARGE SCALE GENOMIC DNA]</scope>
    <source>
        <strain evidence="3 4">F2-233</strain>
    </source>
</reference>
<organism evidence="3 4">
    <name type="scientific">Gaiella occulta</name>
    <dbReference type="NCBI Taxonomy" id="1002870"/>
    <lineage>
        <taxon>Bacteria</taxon>
        <taxon>Bacillati</taxon>
        <taxon>Actinomycetota</taxon>
        <taxon>Thermoleophilia</taxon>
        <taxon>Gaiellales</taxon>
        <taxon>Gaiellaceae</taxon>
        <taxon>Gaiella</taxon>
    </lineage>
</organism>
<feature type="domain" description="Enoyl reductase (ER)" evidence="2">
    <location>
        <begin position="10"/>
        <end position="324"/>
    </location>
</feature>
<accession>A0A7M2YYW8</accession>
<dbReference type="Gene3D" id="3.40.50.720">
    <property type="entry name" value="NAD(P)-binding Rossmann-like Domain"/>
    <property type="match status" value="1"/>
</dbReference>
<comment type="caution">
    <text evidence="3">The sequence shown here is derived from an EMBL/GenBank/DDBJ whole genome shotgun (WGS) entry which is preliminary data.</text>
</comment>
<dbReference type="PANTHER" id="PTHR44154:SF1">
    <property type="entry name" value="QUINONE OXIDOREDUCTASE"/>
    <property type="match status" value="1"/>
</dbReference>
<dbReference type="Proteomes" id="UP000254134">
    <property type="component" value="Unassembled WGS sequence"/>
</dbReference>
<dbReference type="InterPro" id="IPR013149">
    <property type="entry name" value="ADH-like_C"/>
</dbReference>
<evidence type="ECO:0000313" key="4">
    <source>
        <dbReference type="Proteomes" id="UP000254134"/>
    </source>
</evidence>
<name>A0A7M2YYW8_9ACTN</name>
<keyword evidence="4" id="KW-1185">Reference proteome</keyword>
<dbReference type="InterPro" id="IPR013154">
    <property type="entry name" value="ADH-like_N"/>
</dbReference>
<dbReference type="Pfam" id="PF08240">
    <property type="entry name" value="ADH_N"/>
    <property type="match status" value="1"/>
</dbReference>
<proteinExistence type="predicted"/>
<dbReference type="SUPFAM" id="SSF50129">
    <property type="entry name" value="GroES-like"/>
    <property type="match status" value="1"/>
</dbReference>
<dbReference type="GO" id="GO:0016491">
    <property type="term" value="F:oxidoreductase activity"/>
    <property type="evidence" value="ECO:0007669"/>
    <property type="project" value="InterPro"/>
</dbReference>
<dbReference type="AlphaFoldDB" id="A0A7M2YYW8"/>
<dbReference type="InterPro" id="IPR011032">
    <property type="entry name" value="GroES-like_sf"/>
</dbReference>
<sequence length="328" mass="34221">MKAIRIHEDGGPEVLRYEDVPDPEPGAGQLLIRLAAASLNHLDVWVRMGLPSAPKPRILGADGAGVVEALGEGVDGFAAGDRVVINPGLEHGATIGVVGEHCDGTHCELIALAAEQVFPLDDALTFEQGAAFPLVYETAYRMLVGKAAVQAGEWVLIWGIGGGVATASFEICRALGARTIVTSGSDEKLEQARAWGADIAVNHHTGDVVAAVKEATGEGVQIVVETVGEATWARSLAAVAPAGRVAVCGATSGPNPPAALHRFWWKQLTVYGSTMGTREDFLGAYDLVRGGRARVHIDSVFPLSQARAAHERLEAGAQLGKIVLAIPG</sequence>
<evidence type="ECO:0000259" key="2">
    <source>
        <dbReference type="SMART" id="SM00829"/>
    </source>
</evidence>
<protein>
    <submittedName>
        <fullName evidence="3">NADPH:quinone reductase and related Zn-dependent oxidoreductase</fullName>
    </submittedName>
</protein>
<dbReference type="Gene3D" id="3.90.180.10">
    <property type="entry name" value="Medium-chain alcohol dehydrogenases, catalytic domain"/>
    <property type="match status" value="1"/>
</dbReference>
<dbReference type="SUPFAM" id="SSF51735">
    <property type="entry name" value="NAD(P)-binding Rossmann-fold domains"/>
    <property type="match status" value="1"/>
</dbReference>
<dbReference type="EMBL" id="QQZY01000002">
    <property type="protein sequence ID" value="RDI74954.1"/>
    <property type="molecule type" value="Genomic_DNA"/>
</dbReference>
<dbReference type="InterPro" id="IPR020843">
    <property type="entry name" value="ER"/>
</dbReference>
<gene>
    <name evidence="3" type="ORF">Gocc_0752</name>
</gene>
<reference evidence="4" key="2">
    <citation type="journal article" date="2019" name="MicrobiologyOpen">
        <title>High-quality draft genome sequence of Gaiella occulta isolated from a 150 meter deep mineral water borehole and comparison with the genome sequences of other deep-branching lineages of the phylum Actinobacteria.</title>
        <authorList>
            <person name="Severino R."/>
            <person name="Froufe H.J.C."/>
            <person name="Barroso C."/>
            <person name="Albuquerque L."/>
            <person name="Lobo-da-Cunha A."/>
            <person name="da Costa M.S."/>
            <person name="Egas C."/>
        </authorList>
    </citation>
    <scope>NUCLEOTIDE SEQUENCE [LARGE SCALE GENOMIC DNA]</scope>
    <source>
        <strain evidence="4">F2-233</strain>
    </source>
</reference>
<dbReference type="Pfam" id="PF00107">
    <property type="entry name" value="ADH_zinc_N"/>
    <property type="match status" value="1"/>
</dbReference>
<evidence type="ECO:0000256" key="1">
    <source>
        <dbReference type="ARBA" id="ARBA00022857"/>
    </source>
</evidence>
<dbReference type="PANTHER" id="PTHR44154">
    <property type="entry name" value="QUINONE OXIDOREDUCTASE"/>
    <property type="match status" value="1"/>
</dbReference>
<evidence type="ECO:0000313" key="3">
    <source>
        <dbReference type="EMBL" id="RDI74954.1"/>
    </source>
</evidence>
<dbReference type="RefSeq" id="WP_181813342.1">
    <property type="nucleotide sequence ID" value="NZ_QQZY01000002.1"/>
</dbReference>
<dbReference type="SMART" id="SM00829">
    <property type="entry name" value="PKS_ER"/>
    <property type="match status" value="1"/>
</dbReference>